<dbReference type="OMA" id="ARDESYC"/>
<dbReference type="STRING" id="400682.A0A1X7SWP5"/>
<dbReference type="InterPro" id="IPR011011">
    <property type="entry name" value="Znf_FYVE_PHD"/>
</dbReference>
<dbReference type="InterPro" id="IPR001965">
    <property type="entry name" value="Znf_PHD"/>
</dbReference>
<dbReference type="PANTHER" id="PTHR47526">
    <property type="entry name" value="ATP-DEPENDENT DNA HELICASE"/>
    <property type="match status" value="1"/>
</dbReference>
<dbReference type="SMART" id="SM00249">
    <property type="entry name" value="PHD"/>
    <property type="match status" value="1"/>
</dbReference>
<organism evidence="6">
    <name type="scientific">Amphimedon queenslandica</name>
    <name type="common">Sponge</name>
    <dbReference type="NCBI Taxonomy" id="400682"/>
    <lineage>
        <taxon>Eukaryota</taxon>
        <taxon>Metazoa</taxon>
        <taxon>Porifera</taxon>
        <taxon>Demospongiae</taxon>
        <taxon>Heteroscleromorpha</taxon>
        <taxon>Haplosclerida</taxon>
        <taxon>Niphatidae</taxon>
        <taxon>Amphimedon</taxon>
    </lineage>
</organism>
<dbReference type="eggNOG" id="KOG1973">
    <property type="taxonomic scope" value="Eukaryota"/>
</dbReference>
<dbReference type="Gene3D" id="3.30.40.10">
    <property type="entry name" value="Zinc/RING finger domain, C3HC4 (zinc finger)"/>
    <property type="match status" value="1"/>
</dbReference>
<evidence type="ECO:0000256" key="1">
    <source>
        <dbReference type="ARBA" id="ARBA00022723"/>
    </source>
</evidence>
<dbReference type="InterPro" id="IPR019786">
    <property type="entry name" value="Zinc_finger_PHD-type_CS"/>
</dbReference>
<accession>A0A1X7SWP5</accession>
<dbReference type="PANTHER" id="PTHR47526:SF3">
    <property type="entry name" value="PHD-TYPE DOMAIN-CONTAINING PROTEIN"/>
    <property type="match status" value="1"/>
</dbReference>
<feature type="domain" description="PHD-type" evidence="5">
    <location>
        <begin position="112"/>
        <end position="160"/>
    </location>
</feature>
<dbReference type="InterPro" id="IPR019787">
    <property type="entry name" value="Znf_PHD-finger"/>
</dbReference>
<dbReference type="GO" id="GO:0006281">
    <property type="term" value="P:DNA repair"/>
    <property type="evidence" value="ECO:0007669"/>
    <property type="project" value="UniProtKB-ARBA"/>
</dbReference>
<keyword evidence="1" id="KW-0479">Metal-binding</keyword>
<dbReference type="CDD" id="cd15505">
    <property type="entry name" value="PHD_ING"/>
    <property type="match status" value="1"/>
</dbReference>
<dbReference type="PROSITE" id="PS50016">
    <property type="entry name" value="ZF_PHD_2"/>
    <property type="match status" value="1"/>
</dbReference>
<keyword evidence="3" id="KW-0862">Zinc</keyword>
<dbReference type="InterPro" id="IPR011604">
    <property type="entry name" value="PDDEXK-like_dom_sf"/>
</dbReference>
<dbReference type="OrthoDB" id="6775702at2759"/>
<evidence type="ECO:0000256" key="3">
    <source>
        <dbReference type="ARBA" id="ARBA00022833"/>
    </source>
</evidence>
<evidence type="ECO:0000256" key="2">
    <source>
        <dbReference type="ARBA" id="ARBA00022771"/>
    </source>
</evidence>
<sequence length="160" mass="18721">MHLVEIKCPYTVRHTSPTRSQGVVMLSQKHSYYTQIQCQLLVADRETCDFVCWTPHGIFMEIIARDESYCEKIVNKSRSFFCKYLLPELLTHKFKEGVIVSESATNEKNEDNKYCFCKEHKDGKMIACDGPKCDIEWFHYKCVGVSRKPKGNWYCPNCRT</sequence>
<dbReference type="EnsemblMetazoa" id="Aqu2.1.06505_001">
    <property type="protein sequence ID" value="Aqu2.1.06505_001"/>
    <property type="gene ID" value="Aqu2.1.06505"/>
</dbReference>
<proteinExistence type="predicted"/>
<dbReference type="InterPro" id="IPR011335">
    <property type="entry name" value="Restrct_endonuc-II-like"/>
</dbReference>
<name>A0A1X7SWP5_AMPQE</name>
<dbReference type="SUPFAM" id="SSF52980">
    <property type="entry name" value="Restriction endonuclease-like"/>
    <property type="match status" value="1"/>
</dbReference>
<keyword evidence="2 4" id="KW-0863">Zinc-finger</keyword>
<reference evidence="6" key="1">
    <citation type="submission" date="2017-05" db="UniProtKB">
        <authorList>
            <consortium name="EnsemblMetazoa"/>
        </authorList>
    </citation>
    <scope>IDENTIFICATION</scope>
</reference>
<dbReference type="PROSITE" id="PS01359">
    <property type="entry name" value="ZF_PHD_1"/>
    <property type="match status" value="1"/>
</dbReference>
<dbReference type="InParanoid" id="A0A1X7SWP5"/>
<dbReference type="AlphaFoldDB" id="A0A1X7SWP5"/>
<evidence type="ECO:0000256" key="4">
    <source>
        <dbReference type="PROSITE-ProRule" id="PRU00146"/>
    </source>
</evidence>
<evidence type="ECO:0000259" key="5">
    <source>
        <dbReference type="PROSITE" id="PS50016"/>
    </source>
</evidence>
<dbReference type="Gene3D" id="3.90.320.10">
    <property type="match status" value="1"/>
</dbReference>
<dbReference type="SUPFAM" id="SSF57903">
    <property type="entry name" value="FYVE/PHD zinc finger"/>
    <property type="match status" value="1"/>
</dbReference>
<dbReference type="Pfam" id="PF00628">
    <property type="entry name" value="PHD"/>
    <property type="match status" value="1"/>
</dbReference>
<dbReference type="InterPro" id="IPR013083">
    <property type="entry name" value="Znf_RING/FYVE/PHD"/>
</dbReference>
<dbReference type="GO" id="GO:0008270">
    <property type="term" value="F:zinc ion binding"/>
    <property type="evidence" value="ECO:0007669"/>
    <property type="project" value="UniProtKB-KW"/>
</dbReference>
<evidence type="ECO:0000313" key="6">
    <source>
        <dbReference type="EnsemblMetazoa" id="Aqu2.1.06505_001"/>
    </source>
</evidence>
<protein>
    <recommendedName>
        <fullName evidence="5">PHD-type domain-containing protein</fullName>
    </recommendedName>
</protein>